<accession>A0ABV0ZYV2</accession>
<evidence type="ECO:0000313" key="1">
    <source>
        <dbReference type="EMBL" id="MEQ2311453.1"/>
    </source>
</evidence>
<reference evidence="1 2" key="1">
    <citation type="submission" date="2021-06" db="EMBL/GenBank/DDBJ databases">
        <authorList>
            <person name="Palmer J.M."/>
        </authorList>
    </citation>
    <scope>NUCLEOTIDE SEQUENCE [LARGE SCALE GENOMIC DNA]</scope>
    <source>
        <strain evidence="1 2">AS_MEX2019</strain>
        <tissue evidence="1">Muscle</tissue>
    </source>
</reference>
<comment type="caution">
    <text evidence="1">The sequence shown here is derived from an EMBL/GenBank/DDBJ whole genome shotgun (WGS) entry which is preliminary data.</text>
</comment>
<dbReference type="Proteomes" id="UP001469553">
    <property type="component" value="Unassembled WGS sequence"/>
</dbReference>
<dbReference type="EMBL" id="JAHRIP010076902">
    <property type="protein sequence ID" value="MEQ2311453.1"/>
    <property type="molecule type" value="Genomic_DNA"/>
</dbReference>
<evidence type="ECO:0000313" key="2">
    <source>
        <dbReference type="Proteomes" id="UP001469553"/>
    </source>
</evidence>
<protein>
    <submittedName>
        <fullName evidence="1">Uncharacterized protein</fullName>
    </submittedName>
</protein>
<keyword evidence="2" id="KW-1185">Reference proteome</keyword>
<sequence length="102" mass="11295">MLIPSSCLYSGPTLNIPYMTEGTSQYVDQADRLNKDLYKDVKILPSRLLIGSESHILYCNQYSFEVCTLSGQAISPAPRMTASPSHLAVITYVRQLALTPAR</sequence>
<name>A0ABV0ZYV2_9TELE</name>
<organism evidence="1 2">
    <name type="scientific">Ameca splendens</name>
    <dbReference type="NCBI Taxonomy" id="208324"/>
    <lineage>
        <taxon>Eukaryota</taxon>
        <taxon>Metazoa</taxon>
        <taxon>Chordata</taxon>
        <taxon>Craniata</taxon>
        <taxon>Vertebrata</taxon>
        <taxon>Euteleostomi</taxon>
        <taxon>Actinopterygii</taxon>
        <taxon>Neopterygii</taxon>
        <taxon>Teleostei</taxon>
        <taxon>Neoteleostei</taxon>
        <taxon>Acanthomorphata</taxon>
        <taxon>Ovalentaria</taxon>
        <taxon>Atherinomorphae</taxon>
        <taxon>Cyprinodontiformes</taxon>
        <taxon>Goodeidae</taxon>
        <taxon>Ameca</taxon>
    </lineage>
</organism>
<gene>
    <name evidence="1" type="ORF">AMECASPLE_020169</name>
</gene>
<proteinExistence type="predicted"/>